<name>A0AAX4HK22_9BACT</name>
<keyword evidence="1" id="KW-1133">Transmembrane helix</keyword>
<dbReference type="EMBL" id="CP139487">
    <property type="protein sequence ID" value="WPU63548.1"/>
    <property type="molecule type" value="Genomic_DNA"/>
</dbReference>
<evidence type="ECO:0000256" key="1">
    <source>
        <dbReference type="SAM" id="Phobius"/>
    </source>
</evidence>
<evidence type="ECO:0000313" key="2">
    <source>
        <dbReference type="EMBL" id="WPU63548.1"/>
    </source>
</evidence>
<feature type="transmembrane region" description="Helical" evidence="1">
    <location>
        <begin position="95"/>
        <end position="119"/>
    </location>
</feature>
<dbReference type="KEGG" id="psti:SOO65_12700"/>
<dbReference type="PANTHER" id="PTHR37314:SF4">
    <property type="entry name" value="UPF0700 TRANSMEMBRANE PROTEIN YOAK"/>
    <property type="match status" value="1"/>
</dbReference>
<dbReference type="Pfam" id="PF06912">
    <property type="entry name" value="DUF1275"/>
    <property type="match status" value="1"/>
</dbReference>
<feature type="transmembrane region" description="Helical" evidence="1">
    <location>
        <begin position="131"/>
        <end position="153"/>
    </location>
</feature>
<keyword evidence="1" id="KW-0812">Transmembrane</keyword>
<evidence type="ECO:0000313" key="3">
    <source>
        <dbReference type="Proteomes" id="UP001324634"/>
    </source>
</evidence>
<keyword evidence="3" id="KW-1185">Reference proteome</keyword>
<organism evidence="2 3">
    <name type="scientific">Peredibacter starrii</name>
    <dbReference type="NCBI Taxonomy" id="28202"/>
    <lineage>
        <taxon>Bacteria</taxon>
        <taxon>Pseudomonadati</taxon>
        <taxon>Bdellovibrionota</taxon>
        <taxon>Bacteriovoracia</taxon>
        <taxon>Bacteriovoracales</taxon>
        <taxon>Bacteriovoracaceae</taxon>
        <taxon>Peredibacter</taxon>
    </lineage>
</organism>
<dbReference type="InterPro" id="IPR010699">
    <property type="entry name" value="DUF1275"/>
</dbReference>
<keyword evidence="1" id="KW-0472">Membrane</keyword>
<dbReference type="PANTHER" id="PTHR37314">
    <property type="entry name" value="SLR0142 PROTEIN"/>
    <property type="match status" value="1"/>
</dbReference>
<protein>
    <submittedName>
        <fullName evidence="2">YoaK family protein</fullName>
    </submittedName>
</protein>
<sequence>MIHLFLNDLYKKKFVFLWMILSFKAGYLNAAGFLATGKFVSHVTGFGTQMGVSMAHEDYYFGAELLIIPLAFIFGSMIPALILDRNYDDRKIPPYPAVQFLITMLLGVIFFLGTSGWFGDFSTPTDDLHDIILIGLLCLVCGMKNGLTTWATYGKIRTTHLTGLATDIGLHLPKIFRGGIRSRFPEQRRVNTVRIATFVSFTVGSLVAAFIFPKYDFYGFIFPFILSVGLLAVSFVNYNEAKREHTVGDEKTKVA</sequence>
<gene>
    <name evidence="2" type="ORF">SOO65_12700</name>
</gene>
<feature type="transmembrane region" description="Helical" evidence="1">
    <location>
        <begin position="15"/>
        <end position="39"/>
    </location>
</feature>
<accession>A0AAX4HK22</accession>
<dbReference type="RefSeq" id="WP_321390443.1">
    <property type="nucleotide sequence ID" value="NZ_CP139487.1"/>
</dbReference>
<feature type="transmembrane region" description="Helical" evidence="1">
    <location>
        <begin position="59"/>
        <end position="83"/>
    </location>
</feature>
<dbReference type="Proteomes" id="UP001324634">
    <property type="component" value="Chromosome"/>
</dbReference>
<reference evidence="2 3" key="1">
    <citation type="submission" date="2023-11" db="EMBL/GenBank/DDBJ databases">
        <title>Peredibacter starrii A3.12.</title>
        <authorList>
            <person name="Mitchell R.J."/>
        </authorList>
    </citation>
    <scope>NUCLEOTIDE SEQUENCE [LARGE SCALE GENOMIC DNA]</scope>
    <source>
        <strain evidence="2 3">A3.12</strain>
    </source>
</reference>
<proteinExistence type="predicted"/>
<feature type="transmembrane region" description="Helical" evidence="1">
    <location>
        <begin position="191"/>
        <end position="211"/>
    </location>
</feature>
<dbReference type="AlphaFoldDB" id="A0AAX4HK22"/>
<feature type="transmembrane region" description="Helical" evidence="1">
    <location>
        <begin position="217"/>
        <end position="236"/>
    </location>
</feature>